<accession>A0A644Y8N3</accession>
<protein>
    <submittedName>
        <fullName evidence="1">Uncharacterized protein</fullName>
    </submittedName>
</protein>
<dbReference type="EMBL" id="VSSQ01004316">
    <property type="protein sequence ID" value="MPM24669.1"/>
    <property type="molecule type" value="Genomic_DNA"/>
</dbReference>
<dbReference type="AlphaFoldDB" id="A0A644Y8N3"/>
<name>A0A644Y8N3_9ZZZZ</name>
<proteinExistence type="predicted"/>
<sequence>MKKLITTYTGGFPVNLDDLRWEQEATRDAFYGLMSTFGITKPDSFVLSGCVVTKVGNDYSWTDGYICLAGEVCKVVAGSVTVAAGETACWEIETAYDASGSKVFEDSTSHDCYEIRNAVLEGHTLTFPPSRMRYTAPTLAQVMAQKIGPYIPGTWYEVGSGTPVPDFENSWVNSIVTPAGYAVAYMKDLTGVVHLRGEASCTGGNTAGAIFTLPTGYRPAYRSNFVAFGYGASSNTPVYIEIETDGSVYILSSGITVLSLHGLYFHV</sequence>
<comment type="caution">
    <text evidence="1">The sequence shown here is derived from an EMBL/GenBank/DDBJ whole genome shotgun (WGS) entry which is preliminary data.</text>
</comment>
<organism evidence="1">
    <name type="scientific">bioreactor metagenome</name>
    <dbReference type="NCBI Taxonomy" id="1076179"/>
    <lineage>
        <taxon>unclassified sequences</taxon>
        <taxon>metagenomes</taxon>
        <taxon>ecological metagenomes</taxon>
    </lineage>
</organism>
<evidence type="ECO:0000313" key="1">
    <source>
        <dbReference type="EMBL" id="MPM24669.1"/>
    </source>
</evidence>
<reference evidence="1" key="1">
    <citation type="submission" date="2019-08" db="EMBL/GenBank/DDBJ databases">
        <authorList>
            <person name="Kucharzyk K."/>
            <person name="Murdoch R.W."/>
            <person name="Higgins S."/>
            <person name="Loffler F."/>
        </authorList>
    </citation>
    <scope>NUCLEOTIDE SEQUENCE</scope>
</reference>
<gene>
    <name evidence="1" type="ORF">SDC9_71152</name>
</gene>